<accession>A0A7V0Z7T6</accession>
<gene>
    <name evidence="1" type="ORF">ENP86_11315</name>
</gene>
<evidence type="ECO:0000313" key="1">
    <source>
        <dbReference type="EMBL" id="HDY60114.1"/>
    </source>
</evidence>
<dbReference type="AlphaFoldDB" id="A0A7V0Z7T6"/>
<reference evidence="1" key="1">
    <citation type="journal article" date="2020" name="mSystems">
        <title>Genome- and Community-Level Interaction Insights into Carbon Utilization and Element Cycling Functions of Hydrothermarchaeota in Hydrothermal Sediment.</title>
        <authorList>
            <person name="Zhou Z."/>
            <person name="Liu Y."/>
            <person name="Xu W."/>
            <person name="Pan J."/>
            <person name="Luo Z.H."/>
            <person name="Li M."/>
        </authorList>
    </citation>
    <scope>NUCLEOTIDE SEQUENCE [LARGE SCALE GENOMIC DNA]</scope>
    <source>
        <strain evidence="1">SpSt-258</strain>
    </source>
</reference>
<dbReference type="EMBL" id="DSKY01000022">
    <property type="protein sequence ID" value="HDY60114.1"/>
    <property type="molecule type" value="Genomic_DNA"/>
</dbReference>
<name>A0A7V0Z7T6_UNCW3</name>
<protein>
    <submittedName>
        <fullName evidence="1">Uncharacterized protein</fullName>
    </submittedName>
</protein>
<proteinExistence type="predicted"/>
<sequence length="63" mass="7236">MKTLKNELIEVAKDIYATPPEKLKEVAQAKHYYHNLNLPKETSVLLINFPFPATEEPDVIEVN</sequence>
<organism evidence="1">
    <name type="scientific">candidate division WOR-3 bacterium</name>
    <dbReference type="NCBI Taxonomy" id="2052148"/>
    <lineage>
        <taxon>Bacteria</taxon>
        <taxon>Bacteria division WOR-3</taxon>
    </lineage>
</organism>
<comment type="caution">
    <text evidence="1">The sequence shown here is derived from an EMBL/GenBank/DDBJ whole genome shotgun (WGS) entry which is preliminary data.</text>
</comment>